<evidence type="ECO:0008006" key="3">
    <source>
        <dbReference type="Google" id="ProtNLM"/>
    </source>
</evidence>
<dbReference type="Proteomes" id="UP000036261">
    <property type="component" value="Unassembled WGS sequence"/>
</dbReference>
<name>A0A0J7IJP4_9FLAO</name>
<dbReference type="Gene3D" id="3.30.1150.10">
    <property type="match status" value="1"/>
</dbReference>
<comment type="caution">
    <text evidence="1">The sequence shown here is derived from an EMBL/GenBank/DDBJ whole genome shotgun (WGS) entry which is preliminary data.</text>
</comment>
<reference evidence="1 2" key="1">
    <citation type="journal article" date="2013" name="Int. J. Syst. Evol. Microbiol.">
        <title>Chryseobacterium angstadtii sp. nov., isolated from a newt tank.</title>
        <authorList>
            <person name="Kirk K.E."/>
            <person name="Hoffman J.A."/>
            <person name="Smith K.A."/>
            <person name="Strahan B.L."/>
            <person name="Failor K.C."/>
            <person name="Krebs J.E."/>
            <person name="Gale A.N."/>
            <person name="Do T.D."/>
            <person name="Sontag T.C."/>
            <person name="Batties A.M."/>
            <person name="Mistiszyn K."/>
            <person name="Newman J.D."/>
        </authorList>
    </citation>
    <scope>NUCLEOTIDE SEQUENCE [LARGE SCALE GENOMIC DNA]</scope>
    <source>
        <strain evidence="1 2">KM</strain>
    </source>
</reference>
<sequence>MTASEGNIQGMKKYIFFILLFWTATVAAQKDSAVTPAHQPSADVKAGPVKDAEFPGGHKAFVAEILKYFRTSPLVKADIMSAKAIASFIVDTEGNMVNIKIESYEHTLVKDEFLRALKMIKTRWIPAEQDGKKVRSFMKQPLVFNL</sequence>
<dbReference type="SUPFAM" id="SSF74653">
    <property type="entry name" value="TolA/TonB C-terminal domain"/>
    <property type="match status" value="1"/>
</dbReference>
<protein>
    <recommendedName>
        <fullName evidence="3">TonB C-terminal domain-containing protein</fullName>
    </recommendedName>
</protein>
<evidence type="ECO:0000313" key="1">
    <source>
        <dbReference type="EMBL" id="KMQ66553.1"/>
    </source>
</evidence>
<accession>A0A0J7IJP4</accession>
<dbReference type="EMBL" id="LFND01000001">
    <property type="protein sequence ID" value="KMQ66553.1"/>
    <property type="molecule type" value="Genomic_DNA"/>
</dbReference>
<gene>
    <name evidence="1" type="ORF">ACM46_03220</name>
</gene>
<keyword evidence="2" id="KW-1185">Reference proteome</keyword>
<proteinExistence type="predicted"/>
<dbReference type="STRING" id="558151.ACM46_03220"/>
<evidence type="ECO:0000313" key="2">
    <source>
        <dbReference type="Proteomes" id="UP000036261"/>
    </source>
</evidence>
<dbReference type="PATRIC" id="fig|558151.6.peg.675"/>
<dbReference type="AlphaFoldDB" id="A0A0J7IJP4"/>
<organism evidence="1 2">
    <name type="scientific">Chryseobacterium angstadtii</name>
    <dbReference type="NCBI Taxonomy" id="558151"/>
    <lineage>
        <taxon>Bacteria</taxon>
        <taxon>Pseudomonadati</taxon>
        <taxon>Bacteroidota</taxon>
        <taxon>Flavobacteriia</taxon>
        <taxon>Flavobacteriales</taxon>
        <taxon>Weeksellaceae</taxon>
        <taxon>Chryseobacterium group</taxon>
        <taxon>Chryseobacterium</taxon>
    </lineage>
</organism>